<gene>
    <name evidence="1" type="ordered locus">Plabr_1024</name>
</gene>
<evidence type="ECO:0000313" key="1">
    <source>
        <dbReference type="EMBL" id="ADY58645.1"/>
    </source>
</evidence>
<dbReference type="Proteomes" id="UP000006860">
    <property type="component" value="Chromosome"/>
</dbReference>
<name>F0SJV6_RUBBR</name>
<reference evidence="2" key="1">
    <citation type="submission" date="2011-02" db="EMBL/GenBank/DDBJ databases">
        <title>The complete genome of Planctomyces brasiliensis DSM 5305.</title>
        <authorList>
            <person name="Lucas S."/>
            <person name="Copeland A."/>
            <person name="Lapidus A."/>
            <person name="Bruce D."/>
            <person name="Goodwin L."/>
            <person name="Pitluck S."/>
            <person name="Kyrpides N."/>
            <person name="Mavromatis K."/>
            <person name="Pagani I."/>
            <person name="Ivanova N."/>
            <person name="Ovchinnikova G."/>
            <person name="Lu M."/>
            <person name="Detter J.C."/>
            <person name="Han C."/>
            <person name="Land M."/>
            <person name="Hauser L."/>
            <person name="Markowitz V."/>
            <person name="Cheng J.-F."/>
            <person name="Hugenholtz P."/>
            <person name="Woyke T."/>
            <person name="Wu D."/>
            <person name="Tindall B."/>
            <person name="Pomrenke H.G."/>
            <person name="Brambilla E."/>
            <person name="Klenk H.-P."/>
            <person name="Eisen J.A."/>
        </authorList>
    </citation>
    <scope>NUCLEOTIDE SEQUENCE [LARGE SCALE GENOMIC DNA]</scope>
    <source>
        <strain evidence="2">ATCC 49424 / DSM 5305 / JCM 21570 / NBRC 103401 / IFAM 1448</strain>
    </source>
</reference>
<dbReference type="STRING" id="756272.Plabr_1024"/>
<dbReference type="AlphaFoldDB" id="F0SJV6"/>
<organism evidence="1 2">
    <name type="scientific">Rubinisphaera brasiliensis (strain ATCC 49424 / DSM 5305 / JCM 21570 / IAM 15109 / NBRC 103401 / IFAM 1448)</name>
    <name type="common">Planctomyces brasiliensis</name>
    <dbReference type="NCBI Taxonomy" id="756272"/>
    <lineage>
        <taxon>Bacteria</taxon>
        <taxon>Pseudomonadati</taxon>
        <taxon>Planctomycetota</taxon>
        <taxon>Planctomycetia</taxon>
        <taxon>Planctomycetales</taxon>
        <taxon>Planctomycetaceae</taxon>
        <taxon>Rubinisphaera</taxon>
    </lineage>
</organism>
<keyword evidence="2" id="KW-1185">Reference proteome</keyword>
<dbReference type="HOGENOM" id="CLU_2702527_0_0_0"/>
<dbReference type="EMBL" id="CP002546">
    <property type="protein sequence ID" value="ADY58645.1"/>
    <property type="molecule type" value="Genomic_DNA"/>
</dbReference>
<sequence>MRYLDEAKFARRLEKHFRSTALPVESASREEFSRDHNFFPYTLASSIYCVLNVPYNMNKLTPAIRLSEPRASL</sequence>
<evidence type="ECO:0000313" key="2">
    <source>
        <dbReference type="Proteomes" id="UP000006860"/>
    </source>
</evidence>
<accession>F0SJV6</accession>
<proteinExistence type="predicted"/>
<dbReference type="KEGG" id="pbs:Plabr_1024"/>
<protein>
    <submittedName>
        <fullName evidence="1">Uncharacterized protein</fullName>
    </submittedName>
</protein>